<dbReference type="AlphaFoldDB" id="A0A6N3FQ99"/>
<proteinExistence type="predicted"/>
<name>A0A6N3FQ99_9BACT</name>
<dbReference type="PANTHER" id="PTHR43698">
    <property type="entry name" value="RIBD C-TERMINAL DOMAIN CONTAINING PROTEIN"/>
    <property type="match status" value="1"/>
</dbReference>
<gene>
    <name evidence="3" type="ORF">PMLFYP103_02551</name>
</gene>
<sequence length="168" mass="19081">MAKAIFNKMNAKTILCTFIILFFMHPQIMAQTEKKADYPESDLSLIFPAEHLAPATNNTGEVRLSLLKERGNTMITHFRFSPGSRNYWHYHPGVEQTLLVLDGEGYYQEEGSPKRIIKKGDVIVSPVDVRHWNGATPDKPLVCLTVTEHSVDGHVVQLRAVTEEEYKQ</sequence>
<dbReference type="InterPro" id="IPR014710">
    <property type="entry name" value="RmlC-like_jellyroll"/>
</dbReference>
<dbReference type="EMBL" id="CACRUV010000032">
    <property type="protein sequence ID" value="VYU54647.1"/>
    <property type="molecule type" value="Genomic_DNA"/>
</dbReference>
<keyword evidence="1" id="KW-0732">Signal</keyword>
<dbReference type="InterPro" id="IPR013096">
    <property type="entry name" value="Cupin_2"/>
</dbReference>
<organism evidence="3">
    <name type="scientific">Parabacteroides merdae</name>
    <dbReference type="NCBI Taxonomy" id="46503"/>
    <lineage>
        <taxon>Bacteria</taxon>
        <taxon>Pseudomonadati</taxon>
        <taxon>Bacteroidota</taxon>
        <taxon>Bacteroidia</taxon>
        <taxon>Bacteroidales</taxon>
        <taxon>Tannerellaceae</taxon>
        <taxon>Parabacteroides</taxon>
    </lineage>
</organism>
<dbReference type="PANTHER" id="PTHR43698:SF1">
    <property type="entry name" value="BLL4564 PROTEIN"/>
    <property type="match status" value="1"/>
</dbReference>
<evidence type="ECO:0000259" key="2">
    <source>
        <dbReference type="Pfam" id="PF07883"/>
    </source>
</evidence>
<feature type="domain" description="Cupin type-2" evidence="2">
    <location>
        <begin position="77"/>
        <end position="146"/>
    </location>
</feature>
<evidence type="ECO:0000313" key="3">
    <source>
        <dbReference type="EMBL" id="VYU54647.1"/>
    </source>
</evidence>
<protein>
    <submittedName>
        <fullName evidence="3">Cupin domain protein</fullName>
    </submittedName>
</protein>
<dbReference type="InterPro" id="IPR047263">
    <property type="entry name" value="HNL-like_cupin"/>
</dbReference>
<dbReference type="InterPro" id="IPR011051">
    <property type="entry name" value="RmlC_Cupin_sf"/>
</dbReference>
<feature type="chain" id="PRO_5026805068" evidence="1">
    <location>
        <begin position="31"/>
        <end position="168"/>
    </location>
</feature>
<accession>A0A6N3FQ99</accession>
<feature type="signal peptide" evidence="1">
    <location>
        <begin position="1"/>
        <end position="30"/>
    </location>
</feature>
<dbReference type="Pfam" id="PF07883">
    <property type="entry name" value="Cupin_2"/>
    <property type="match status" value="1"/>
</dbReference>
<dbReference type="Gene3D" id="2.60.120.10">
    <property type="entry name" value="Jelly Rolls"/>
    <property type="match status" value="1"/>
</dbReference>
<reference evidence="3" key="1">
    <citation type="submission" date="2019-11" db="EMBL/GenBank/DDBJ databases">
        <authorList>
            <person name="Feng L."/>
        </authorList>
    </citation>
    <scope>NUCLEOTIDE SEQUENCE</scope>
    <source>
        <strain evidence="3">PmerdaeLFYP103</strain>
    </source>
</reference>
<dbReference type="SUPFAM" id="SSF51182">
    <property type="entry name" value="RmlC-like cupins"/>
    <property type="match status" value="1"/>
</dbReference>
<evidence type="ECO:0000256" key="1">
    <source>
        <dbReference type="SAM" id="SignalP"/>
    </source>
</evidence>
<dbReference type="CDD" id="cd02233">
    <property type="entry name" value="cupin_HNL-like"/>
    <property type="match status" value="1"/>
</dbReference>
<dbReference type="RefSeq" id="WP_195421877.1">
    <property type="nucleotide sequence ID" value="NZ_BAABZJ010000001.1"/>
</dbReference>